<dbReference type="Proteomes" id="UP001157418">
    <property type="component" value="Unassembled WGS sequence"/>
</dbReference>
<evidence type="ECO:0000313" key="1">
    <source>
        <dbReference type="EMBL" id="CAH1416304.1"/>
    </source>
</evidence>
<sequence>MVWSFTNFLEIKAKNNFEGLKIASSFTKKAKDVIDPRTNKTMVNVMWPPTKQAKRIPLPKRLPEGTLDKIQFWVYDEATTTVVIKLKKNQFRIVDPKDLLKFGERDIRPLLNFQIIAENELFEAATKAFTRMVATIIDKKLWEALLTKQMCIS</sequence>
<dbReference type="EMBL" id="CAKMRJ010000002">
    <property type="protein sequence ID" value="CAH1416304.1"/>
    <property type="molecule type" value="Genomic_DNA"/>
</dbReference>
<organism evidence="1 2">
    <name type="scientific">Lactuca virosa</name>
    <dbReference type="NCBI Taxonomy" id="75947"/>
    <lineage>
        <taxon>Eukaryota</taxon>
        <taxon>Viridiplantae</taxon>
        <taxon>Streptophyta</taxon>
        <taxon>Embryophyta</taxon>
        <taxon>Tracheophyta</taxon>
        <taxon>Spermatophyta</taxon>
        <taxon>Magnoliopsida</taxon>
        <taxon>eudicotyledons</taxon>
        <taxon>Gunneridae</taxon>
        <taxon>Pentapetalae</taxon>
        <taxon>asterids</taxon>
        <taxon>campanulids</taxon>
        <taxon>Asterales</taxon>
        <taxon>Asteraceae</taxon>
        <taxon>Cichorioideae</taxon>
        <taxon>Cichorieae</taxon>
        <taxon>Lactucinae</taxon>
        <taxon>Lactuca</taxon>
    </lineage>
</organism>
<evidence type="ECO:0000313" key="2">
    <source>
        <dbReference type="Proteomes" id="UP001157418"/>
    </source>
</evidence>
<dbReference type="AlphaFoldDB" id="A0AAU9LL21"/>
<name>A0AAU9LL21_9ASTR</name>
<accession>A0AAU9LL21</accession>
<protein>
    <submittedName>
        <fullName evidence="1">Uncharacterized protein</fullName>
    </submittedName>
</protein>
<gene>
    <name evidence="1" type="ORF">LVIROSA_LOCUS4077</name>
</gene>
<reference evidence="1 2" key="1">
    <citation type="submission" date="2022-01" db="EMBL/GenBank/DDBJ databases">
        <authorList>
            <person name="Xiong W."/>
            <person name="Schranz E."/>
        </authorList>
    </citation>
    <scope>NUCLEOTIDE SEQUENCE [LARGE SCALE GENOMIC DNA]</scope>
</reference>
<keyword evidence="2" id="KW-1185">Reference proteome</keyword>
<proteinExistence type="predicted"/>
<comment type="caution">
    <text evidence="1">The sequence shown here is derived from an EMBL/GenBank/DDBJ whole genome shotgun (WGS) entry which is preliminary data.</text>
</comment>